<reference evidence="3 4" key="1">
    <citation type="journal article" date="2023" name="bioRxiv">
        <title>Genome report: Whole genome sequence and annotation of Penstemon davidsonii.</title>
        <authorList>
            <person name="Ostevik K.L."/>
            <person name="Alabady M."/>
            <person name="Zhang M."/>
            <person name="Rausher M.D."/>
        </authorList>
    </citation>
    <scope>NUCLEOTIDE SEQUENCE [LARGE SCALE GENOMIC DNA]</scope>
    <source>
        <strain evidence="3">DNT005</strain>
        <tissue evidence="3">Whole leaf</tissue>
    </source>
</reference>
<dbReference type="Gene3D" id="3.40.50.1110">
    <property type="entry name" value="SGNH hydrolase"/>
    <property type="match status" value="1"/>
</dbReference>
<feature type="signal peptide" evidence="2">
    <location>
        <begin position="1"/>
        <end position="27"/>
    </location>
</feature>
<sequence length="233" mass="25509">MGYATSPSMKVLIFLMFVLVVTTSSQSQNTRCPFDLLYHLGDGVFDNGNAVANMQHGSRLPAANIPYGNTHPGKPTGRWSDGLLDIDYGAQGLGFQEITAYLSENSSSANAIMFAVARSPVLDRSFFTSRGIKIPSYTVSLYIQMSWFKKYLNAICSTPTGMNKKLALQACCGVGGKYNYDKKRFCGYPGVPVCSDPNQYFFWDGIHLTQEANNRLSTALQQATLATLNCTVS</sequence>
<dbReference type="PANTHER" id="PTHR22835">
    <property type="entry name" value="ZINC FINGER FYVE DOMAIN CONTAINING PROTEIN"/>
    <property type="match status" value="1"/>
</dbReference>
<comment type="caution">
    <text evidence="3">The sequence shown here is derived from an EMBL/GenBank/DDBJ whole genome shotgun (WGS) entry which is preliminary data.</text>
</comment>
<dbReference type="EMBL" id="JAYDYQ010002685">
    <property type="protein sequence ID" value="KAK4481019.1"/>
    <property type="molecule type" value="Genomic_DNA"/>
</dbReference>
<keyword evidence="2" id="KW-0732">Signal</keyword>
<evidence type="ECO:0000256" key="1">
    <source>
        <dbReference type="ARBA" id="ARBA00008668"/>
    </source>
</evidence>
<name>A0ABR0CW91_9LAMI</name>
<evidence type="ECO:0000256" key="2">
    <source>
        <dbReference type="SAM" id="SignalP"/>
    </source>
</evidence>
<comment type="similarity">
    <text evidence="1">Belongs to the 'GDSL' lipolytic enzyme family.</text>
</comment>
<feature type="chain" id="PRO_5047441832" evidence="2">
    <location>
        <begin position="28"/>
        <end position="233"/>
    </location>
</feature>
<evidence type="ECO:0000313" key="4">
    <source>
        <dbReference type="Proteomes" id="UP001291926"/>
    </source>
</evidence>
<accession>A0ABR0CW91</accession>
<evidence type="ECO:0000313" key="3">
    <source>
        <dbReference type="EMBL" id="KAK4481019.1"/>
    </source>
</evidence>
<proteinExistence type="inferred from homology"/>
<dbReference type="PANTHER" id="PTHR22835:SF683">
    <property type="entry name" value="OS05G0506800 PROTEIN"/>
    <property type="match status" value="1"/>
</dbReference>
<gene>
    <name evidence="3" type="ORF">RD792_011887</name>
</gene>
<organism evidence="3 4">
    <name type="scientific">Penstemon davidsonii</name>
    <dbReference type="NCBI Taxonomy" id="160366"/>
    <lineage>
        <taxon>Eukaryota</taxon>
        <taxon>Viridiplantae</taxon>
        <taxon>Streptophyta</taxon>
        <taxon>Embryophyta</taxon>
        <taxon>Tracheophyta</taxon>
        <taxon>Spermatophyta</taxon>
        <taxon>Magnoliopsida</taxon>
        <taxon>eudicotyledons</taxon>
        <taxon>Gunneridae</taxon>
        <taxon>Pentapetalae</taxon>
        <taxon>asterids</taxon>
        <taxon>lamiids</taxon>
        <taxon>Lamiales</taxon>
        <taxon>Plantaginaceae</taxon>
        <taxon>Cheloneae</taxon>
        <taxon>Penstemon</taxon>
    </lineage>
</organism>
<dbReference type="InterPro" id="IPR036514">
    <property type="entry name" value="SGNH_hydro_sf"/>
</dbReference>
<protein>
    <submittedName>
        <fullName evidence="3">Uncharacterized protein</fullName>
    </submittedName>
</protein>
<dbReference type="Proteomes" id="UP001291926">
    <property type="component" value="Unassembled WGS sequence"/>
</dbReference>
<keyword evidence="4" id="KW-1185">Reference proteome</keyword>